<evidence type="ECO:0000259" key="7">
    <source>
        <dbReference type="PROSITE" id="PS50198"/>
    </source>
</evidence>
<dbReference type="OrthoDB" id="2530521at2759"/>
<dbReference type="OMA" id="DEVQCLH"/>
<feature type="domain" description="PpiC" evidence="7">
    <location>
        <begin position="64"/>
        <end position="176"/>
    </location>
</feature>
<dbReference type="InterPro" id="IPR001202">
    <property type="entry name" value="WW_dom"/>
</dbReference>
<dbReference type="SUPFAM" id="SSF51045">
    <property type="entry name" value="WW domain"/>
    <property type="match status" value="1"/>
</dbReference>
<accession>A5DWT3</accession>
<dbReference type="InterPro" id="IPR051370">
    <property type="entry name" value="PPIase_Pin1"/>
</dbReference>
<dbReference type="FunFam" id="3.10.50.40:FF:000010">
    <property type="entry name" value="Peptidyl-prolyl cis-trans isomerase Pin1"/>
    <property type="match status" value="1"/>
</dbReference>
<evidence type="ECO:0000256" key="3">
    <source>
        <dbReference type="ARBA" id="ARBA00023235"/>
    </source>
</evidence>
<dbReference type="VEuPathDB" id="FungiDB:LELG_01820"/>
<dbReference type="GO" id="GO:0003755">
    <property type="term" value="F:peptidyl-prolyl cis-trans isomerase activity"/>
    <property type="evidence" value="ECO:0007669"/>
    <property type="project" value="UniProtKB-UniRule"/>
</dbReference>
<dbReference type="GO" id="GO:0000122">
    <property type="term" value="P:negative regulation of transcription by RNA polymerase II"/>
    <property type="evidence" value="ECO:0007669"/>
    <property type="project" value="EnsemblFungi"/>
</dbReference>
<dbReference type="PROSITE" id="PS50198">
    <property type="entry name" value="PPIC_PPIASE_2"/>
    <property type="match status" value="1"/>
</dbReference>
<sequence>MSTNTGLPPNWTIKVSKTHNKEYFFNQSTKESSWEPPYGTDTEVLTSYIQKFKNNGFKPVTNDDGKVRASHILVKNATSRKPKSWKSPEGILISRDEAISIAKKHLAQILSGEAKFADVAQAESDCSSHARGGDLGFFGKREMQPAFESTVYSMHVGEISDVIETDSGIHLVQRTG</sequence>
<dbReference type="Pfam" id="PF00397">
    <property type="entry name" value="WW"/>
    <property type="match status" value="1"/>
</dbReference>
<dbReference type="GO" id="GO:0005634">
    <property type="term" value="C:nucleus"/>
    <property type="evidence" value="ECO:0007669"/>
    <property type="project" value="TreeGrafter"/>
</dbReference>
<evidence type="ECO:0000256" key="2">
    <source>
        <dbReference type="ARBA" id="ARBA00023110"/>
    </source>
</evidence>
<dbReference type="AlphaFoldDB" id="A5DWT3"/>
<evidence type="ECO:0000313" key="8">
    <source>
        <dbReference type="EMBL" id="EDK43641.1"/>
    </source>
</evidence>
<proteinExistence type="predicted"/>
<dbReference type="GO" id="GO:2000059">
    <property type="term" value="P:negative regulation of ubiquitin-dependent protein catabolic process"/>
    <property type="evidence" value="ECO:0007669"/>
    <property type="project" value="EnsemblFungi"/>
</dbReference>
<dbReference type="Gene3D" id="3.10.50.40">
    <property type="match status" value="1"/>
</dbReference>
<dbReference type="InterPro" id="IPR036020">
    <property type="entry name" value="WW_dom_sf"/>
</dbReference>
<comment type="catalytic activity">
    <reaction evidence="1 5">
        <text>[protein]-peptidylproline (omega=180) = [protein]-peptidylproline (omega=0)</text>
        <dbReference type="Rhea" id="RHEA:16237"/>
        <dbReference type="Rhea" id="RHEA-COMP:10747"/>
        <dbReference type="Rhea" id="RHEA-COMP:10748"/>
        <dbReference type="ChEBI" id="CHEBI:83833"/>
        <dbReference type="ChEBI" id="CHEBI:83834"/>
        <dbReference type="EC" id="5.2.1.8"/>
    </reaction>
</comment>
<dbReference type="GO" id="GO:0005829">
    <property type="term" value="C:cytosol"/>
    <property type="evidence" value="ECO:0007669"/>
    <property type="project" value="TreeGrafter"/>
</dbReference>
<dbReference type="EC" id="5.2.1.8" evidence="5"/>
<dbReference type="EMBL" id="CH981525">
    <property type="protein sequence ID" value="EDK43641.1"/>
    <property type="molecule type" value="Genomic_DNA"/>
</dbReference>
<organism evidence="8 9">
    <name type="scientific">Lodderomyces elongisporus (strain ATCC 11503 / CBS 2605 / JCM 1781 / NBRC 1676 / NRRL YB-4239)</name>
    <name type="common">Yeast</name>
    <name type="synonym">Saccharomyces elongisporus</name>
    <dbReference type="NCBI Taxonomy" id="379508"/>
    <lineage>
        <taxon>Eukaryota</taxon>
        <taxon>Fungi</taxon>
        <taxon>Dikarya</taxon>
        <taxon>Ascomycota</taxon>
        <taxon>Saccharomycotina</taxon>
        <taxon>Pichiomycetes</taxon>
        <taxon>Debaryomycetaceae</taxon>
        <taxon>Candida/Lodderomyces clade</taxon>
        <taxon>Lodderomyces</taxon>
    </lineage>
</organism>
<dbReference type="GeneID" id="5233649"/>
<dbReference type="STRING" id="379508.A5DWT3"/>
<evidence type="ECO:0000256" key="5">
    <source>
        <dbReference type="RuleBase" id="RU363014"/>
    </source>
</evidence>
<keyword evidence="3 4" id="KW-0413">Isomerase</keyword>
<evidence type="ECO:0000256" key="1">
    <source>
        <dbReference type="ARBA" id="ARBA00000971"/>
    </source>
</evidence>
<dbReference type="PROSITE" id="PS01096">
    <property type="entry name" value="PPIC_PPIASE_1"/>
    <property type="match status" value="1"/>
</dbReference>
<dbReference type="SUPFAM" id="SSF54534">
    <property type="entry name" value="FKBP-like"/>
    <property type="match status" value="1"/>
</dbReference>
<reference evidence="8 9" key="1">
    <citation type="journal article" date="2009" name="Nature">
        <title>Evolution of pathogenicity and sexual reproduction in eight Candida genomes.</title>
        <authorList>
            <person name="Butler G."/>
            <person name="Rasmussen M.D."/>
            <person name="Lin M.F."/>
            <person name="Santos M.A."/>
            <person name="Sakthikumar S."/>
            <person name="Munro C.A."/>
            <person name="Rheinbay E."/>
            <person name="Grabherr M."/>
            <person name="Forche A."/>
            <person name="Reedy J.L."/>
            <person name="Agrafioti I."/>
            <person name="Arnaud M.B."/>
            <person name="Bates S."/>
            <person name="Brown A.J."/>
            <person name="Brunke S."/>
            <person name="Costanzo M.C."/>
            <person name="Fitzpatrick D.A."/>
            <person name="de Groot P.W."/>
            <person name="Harris D."/>
            <person name="Hoyer L.L."/>
            <person name="Hube B."/>
            <person name="Klis F.M."/>
            <person name="Kodira C."/>
            <person name="Lennard N."/>
            <person name="Logue M.E."/>
            <person name="Martin R."/>
            <person name="Neiman A.M."/>
            <person name="Nikolaou E."/>
            <person name="Quail M.A."/>
            <person name="Quinn J."/>
            <person name="Santos M.C."/>
            <person name="Schmitzberger F.F."/>
            <person name="Sherlock G."/>
            <person name="Shah P."/>
            <person name="Silverstein K.A."/>
            <person name="Skrzypek M.S."/>
            <person name="Soll D."/>
            <person name="Staggs R."/>
            <person name="Stansfield I."/>
            <person name="Stumpf M.P."/>
            <person name="Sudbery P.E."/>
            <person name="Srikantha T."/>
            <person name="Zeng Q."/>
            <person name="Berman J."/>
            <person name="Berriman M."/>
            <person name="Heitman J."/>
            <person name="Gow N.A."/>
            <person name="Lorenz M.C."/>
            <person name="Birren B.W."/>
            <person name="Kellis M."/>
            <person name="Cuomo C.A."/>
        </authorList>
    </citation>
    <scope>NUCLEOTIDE SEQUENCE [LARGE SCALE GENOMIC DNA]</scope>
    <source>
        <strain evidence="9">ATCC 11503 / BCRC 21390 / CBS 2605 / JCM 1781 / NBRC 1676 / NRRL YB-4239</strain>
    </source>
</reference>
<dbReference type="FunCoup" id="A5DWT3">
    <property type="interactions" value="953"/>
</dbReference>
<dbReference type="InterPro" id="IPR023058">
    <property type="entry name" value="PPIase_PpiC_CS"/>
</dbReference>
<dbReference type="PANTHER" id="PTHR10657">
    <property type="entry name" value="PEPTIDYL-PROLYL CIS-TRANS ISOMERASE"/>
    <property type="match status" value="1"/>
</dbReference>
<keyword evidence="2 4" id="KW-0697">Rotamase</keyword>
<dbReference type="SMART" id="SM00456">
    <property type="entry name" value="WW"/>
    <property type="match status" value="1"/>
</dbReference>
<dbReference type="KEGG" id="lel:PVL30_001794"/>
<dbReference type="InParanoid" id="A5DWT3"/>
<dbReference type="GO" id="GO:0045899">
    <property type="term" value="P:positive regulation of RNA polymerase II transcription preinitiation complex assembly"/>
    <property type="evidence" value="ECO:0007669"/>
    <property type="project" value="EnsemblFungi"/>
</dbReference>
<dbReference type="eggNOG" id="KOG3259">
    <property type="taxonomic scope" value="Eukaryota"/>
</dbReference>
<dbReference type="PANTHER" id="PTHR10657:SF4">
    <property type="entry name" value="PEPTIDYL-PROLYL CIS-TRANS ISOMERASE-RELATED"/>
    <property type="match status" value="1"/>
</dbReference>
<dbReference type="PROSITE" id="PS01159">
    <property type="entry name" value="WW_DOMAIN_1"/>
    <property type="match status" value="1"/>
</dbReference>
<feature type="domain" description="WW" evidence="6">
    <location>
        <begin position="5"/>
        <end position="39"/>
    </location>
</feature>
<name>A5DWT3_LODEL</name>
<evidence type="ECO:0000313" key="9">
    <source>
        <dbReference type="Proteomes" id="UP000001996"/>
    </source>
</evidence>
<dbReference type="PROSITE" id="PS50020">
    <property type="entry name" value="WW_DOMAIN_2"/>
    <property type="match status" value="1"/>
</dbReference>
<dbReference type="Gene3D" id="2.20.70.10">
    <property type="match status" value="1"/>
</dbReference>
<dbReference type="GO" id="GO:0000993">
    <property type="term" value="F:RNA polymerase II complex binding"/>
    <property type="evidence" value="ECO:0007669"/>
    <property type="project" value="EnsemblFungi"/>
</dbReference>
<keyword evidence="9" id="KW-1185">Reference proteome</keyword>
<evidence type="ECO:0000256" key="4">
    <source>
        <dbReference type="PROSITE-ProRule" id="PRU00278"/>
    </source>
</evidence>
<dbReference type="Proteomes" id="UP000001996">
    <property type="component" value="Unassembled WGS sequence"/>
</dbReference>
<dbReference type="GO" id="GO:0006369">
    <property type="term" value="P:termination of RNA polymerase II transcription"/>
    <property type="evidence" value="ECO:0007669"/>
    <property type="project" value="EnsemblFungi"/>
</dbReference>
<dbReference type="GO" id="GO:2000749">
    <property type="term" value="P:positive regulation of rDNA heterochromatin formation"/>
    <property type="evidence" value="ECO:0007669"/>
    <property type="project" value="EnsemblFungi"/>
</dbReference>
<evidence type="ECO:0000259" key="6">
    <source>
        <dbReference type="PROSITE" id="PS50020"/>
    </source>
</evidence>
<dbReference type="InterPro" id="IPR000297">
    <property type="entry name" value="PPIase_PpiC"/>
</dbReference>
<dbReference type="InterPro" id="IPR046357">
    <property type="entry name" value="PPIase_dom_sf"/>
</dbReference>
<dbReference type="HOGENOM" id="CLU_090028_0_0_1"/>
<dbReference type="Pfam" id="PF00639">
    <property type="entry name" value="Rotamase"/>
    <property type="match status" value="1"/>
</dbReference>
<protein>
    <recommendedName>
        <fullName evidence="5">Peptidyl-prolyl cis-trans isomerase</fullName>
        <ecNumber evidence="5">5.2.1.8</ecNumber>
    </recommendedName>
</protein>
<dbReference type="CDD" id="cd00201">
    <property type="entry name" value="WW"/>
    <property type="match status" value="1"/>
</dbReference>
<gene>
    <name evidence="8" type="ORF">LELG_01820</name>
</gene>